<evidence type="ECO:0000313" key="1">
    <source>
        <dbReference type="EMBL" id="GAA4370097.1"/>
    </source>
</evidence>
<sequence length="109" mass="12370">MSSVLKHGAYTARVEYSAEDRVFFGKLDDITDLVSFEGRTVEELENAFVEAVEDYLALCQATGKQPEKPFKGSFNVRMNPELHRQAALASRERNMSLNQLVVEAVRRFV</sequence>
<dbReference type="SUPFAM" id="SSF47598">
    <property type="entry name" value="Ribbon-helix-helix"/>
    <property type="match status" value="1"/>
</dbReference>
<organism evidence="1 2">
    <name type="scientific">Hymenobacter saemangeumensis</name>
    <dbReference type="NCBI Taxonomy" id="1084522"/>
    <lineage>
        <taxon>Bacteria</taxon>
        <taxon>Pseudomonadati</taxon>
        <taxon>Bacteroidota</taxon>
        <taxon>Cytophagia</taxon>
        <taxon>Cytophagales</taxon>
        <taxon>Hymenobacteraceae</taxon>
        <taxon>Hymenobacter</taxon>
    </lineage>
</organism>
<dbReference type="InterPro" id="IPR035069">
    <property type="entry name" value="TTHA1013/TTHA0281-like"/>
</dbReference>
<dbReference type="EMBL" id="BAABGZ010000081">
    <property type="protein sequence ID" value="GAA4370097.1"/>
    <property type="molecule type" value="Genomic_DNA"/>
</dbReference>
<reference evidence="2" key="1">
    <citation type="journal article" date="2019" name="Int. J. Syst. Evol. Microbiol.">
        <title>The Global Catalogue of Microorganisms (GCM) 10K type strain sequencing project: providing services to taxonomists for standard genome sequencing and annotation.</title>
        <authorList>
            <consortium name="The Broad Institute Genomics Platform"/>
            <consortium name="The Broad Institute Genome Sequencing Center for Infectious Disease"/>
            <person name="Wu L."/>
            <person name="Ma J."/>
        </authorList>
    </citation>
    <scope>NUCLEOTIDE SEQUENCE [LARGE SCALE GENOMIC DNA]</scope>
    <source>
        <strain evidence="2">JCM 17923</strain>
    </source>
</reference>
<evidence type="ECO:0000313" key="2">
    <source>
        <dbReference type="Proteomes" id="UP001501153"/>
    </source>
</evidence>
<protein>
    <submittedName>
        <fullName evidence="1">Type II toxin-antitoxin system HicB family antitoxin</fullName>
    </submittedName>
</protein>
<accession>A0ABP8ISA9</accession>
<gene>
    <name evidence="1" type="ORF">GCM10023185_44340</name>
</gene>
<comment type="caution">
    <text evidence="1">The sequence shown here is derived from an EMBL/GenBank/DDBJ whole genome shotgun (WGS) entry which is preliminary data.</text>
</comment>
<dbReference type="Proteomes" id="UP001501153">
    <property type="component" value="Unassembled WGS sequence"/>
</dbReference>
<dbReference type="RefSeq" id="WP_345238352.1">
    <property type="nucleotide sequence ID" value="NZ_BAABGZ010000081.1"/>
</dbReference>
<dbReference type="SUPFAM" id="SSF143100">
    <property type="entry name" value="TTHA1013/TTHA0281-like"/>
    <property type="match status" value="1"/>
</dbReference>
<dbReference type="Pfam" id="PF05534">
    <property type="entry name" value="HicB"/>
    <property type="match status" value="1"/>
</dbReference>
<name>A0ABP8ISA9_9BACT</name>
<keyword evidence="2" id="KW-1185">Reference proteome</keyword>
<proteinExistence type="predicted"/>
<dbReference type="InterPro" id="IPR008651">
    <property type="entry name" value="Uncharacterised_HicB"/>
</dbReference>
<dbReference type="InterPro" id="IPR010985">
    <property type="entry name" value="Ribbon_hlx_hlx"/>
</dbReference>